<keyword evidence="7" id="KW-0482">Metalloprotease</keyword>
<feature type="chain" id="PRO_5045434351" evidence="8">
    <location>
        <begin position="20"/>
        <end position="271"/>
    </location>
</feature>
<accession>A0ABM9I917</accession>
<evidence type="ECO:0000256" key="2">
    <source>
        <dbReference type="ARBA" id="ARBA00022723"/>
    </source>
</evidence>
<dbReference type="Pfam" id="PF03411">
    <property type="entry name" value="Peptidase_M74"/>
    <property type="match status" value="1"/>
</dbReference>
<evidence type="ECO:0000256" key="8">
    <source>
        <dbReference type="SAM" id="SignalP"/>
    </source>
</evidence>
<keyword evidence="4" id="KW-0574">Periplasm</keyword>
<organism evidence="9 10">
    <name type="scientific">Methylocaldum szegediense</name>
    <dbReference type="NCBI Taxonomy" id="73780"/>
    <lineage>
        <taxon>Bacteria</taxon>
        <taxon>Pseudomonadati</taxon>
        <taxon>Pseudomonadota</taxon>
        <taxon>Gammaproteobacteria</taxon>
        <taxon>Methylococcales</taxon>
        <taxon>Methylococcaceae</taxon>
        <taxon>Methylocaldum</taxon>
    </lineage>
</organism>
<keyword evidence="5 9" id="KW-0378">Hydrolase</keyword>
<evidence type="ECO:0000256" key="5">
    <source>
        <dbReference type="ARBA" id="ARBA00022801"/>
    </source>
</evidence>
<evidence type="ECO:0000256" key="4">
    <source>
        <dbReference type="ARBA" id="ARBA00022764"/>
    </source>
</evidence>
<keyword evidence="6" id="KW-0862">Zinc</keyword>
<evidence type="ECO:0000313" key="9">
    <source>
        <dbReference type="EMBL" id="CAI8967406.1"/>
    </source>
</evidence>
<dbReference type="Gene3D" id="3.30.1380.10">
    <property type="match status" value="1"/>
</dbReference>
<dbReference type="EC" id="3.4.24.-" evidence="9"/>
<keyword evidence="2" id="KW-0479">Metal-binding</keyword>
<dbReference type="Proteomes" id="UP001162030">
    <property type="component" value="Chromosome"/>
</dbReference>
<evidence type="ECO:0000256" key="7">
    <source>
        <dbReference type="ARBA" id="ARBA00023049"/>
    </source>
</evidence>
<dbReference type="InterPro" id="IPR005073">
    <property type="entry name" value="Peptidase_M74"/>
</dbReference>
<gene>
    <name evidence="9" type="primary">mepA</name>
    <name evidence="9" type="ORF">MSZNOR_4800</name>
</gene>
<dbReference type="InterPro" id="IPR009045">
    <property type="entry name" value="Zn_M74/Hedgehog-like"/>
</dbReference>
<dbReference type="NCBIfam" id="NF006947">
    <property type="entry name" value="PRK09429.1"/>
    <property type="match status" value="1"/>
</dbReference>
<keyword evidence="1" id="KW-0645">Protease</keyword>
<evidence type="ECO:0000256" key="1">
    <source>
        <dbReference type="ARBA" id="ARBA00022670"/>
    </source>
</evidence>
<keyword evidence="10" id="KW-1185">Reference proteome</keyword>
<reference evidence="9 10" key="1">
    <citation type="submission" date="2023-03" db="EMBL/GenBank/DDBJ databases">
        <authorList>
            <person name="Pearce D."/>
        </authorList>
    </citation>
    <scope>NUCLEOTIDE SEQUENCE [LARGE SCALE GENOMIC DNA]</scope>
    <source>
        <strain evidence="9">Msz</strain>
    </source>
</reference>
<keyword evidence="3 8" id="KW-0732">Signal</keyword>
<name>A0ABM9I917_9GAMM</name>
<evidence type="ECO:0000256" key="6">
    <source>
        <dbReference type="ARBA" id="ARBA00022833"/>
    </source>
</evidence>
<proteinExistence type="predicted"/>
<evidence type="ECO:0000256" key="3">
    <source>
        <dbReference type="ARBA" id="ARBA00022729"/>
    </source>
</evidence>
<protein>
    <submittedName>
        <fullName evidence="9">Penicillin-insensitive murein endopeptidase</fullName>
        <ecNumber evidence="9">3.4.24.-</ecNumber>
    </submittedName>
</protein>
<dbReference type="GO" id="GO:0016787">
    <property type="term" value="F:hydrolase activity"/>
    <property type="evidence" value="ECO:0007669"/>
    <property type="project" value="UniProtKB-KW"/>
</dbReference>
<dbReference type="PIRSF" id="PIRSF018455">
    <property type="entry name" value="MepA"/>
    <property type="match status" value="1"/>
</dbReference>
<dbReference type="SUPFAM" id="SSF55166">
    <property type="entry name" value="Hedgehog/DD-peptidase"/>
    <property type="match status" value="1"/>
</dbReference>
<feature type="signal peptide" evidence="8">
    <location>
        <begin position="1"/>
        <end position="19"/>
    </location>
</feature>
<dbReference type="RefSeq" id="WP_026610068.1">
    <property type="nucleotide sequence ID" value="NZ_OX458333.1"/>
</dbReference>
<evidence type="ECO:0000313" key="10">
    <source>
        <dbReference type="Proteomes" id="UP001162030"/>
    </source>
</evidence>
<sequence length="271" mass="30032">MRSIRRALIFLGFPTALLANPWAAVPGPTAGPPRVIGQTTNGCIAGAAELPTEGDGYLVMHLERKRYFGHPSLIRTIRTLGARAHEAIGVIQVGDLSQARGGPMPFGHRSHQTGLDADIWFNLDPGLFRNADRWRANIPAPSLLNRAGNGLNRRLWSRQHERLLKLAATIPEVDRIFVNAHIKRELCRTVQGDRSWLQKIRPWFGHDDHFHVRLVCPSDSPECIRQDPVPPGDGCDSSLSWWFQKHPPGPAKPAPPKPPMPEACQALLNGD</sequence>
<dbReference type="EMBL" id="OX458333">
    <property type="protein sequence ID" value="CAI8967406.1"/>
    <property type="molecule type" value="Genomic_DNA"/>
</dbReference>